<dbReference type="InterPro" id="IPR011051">
    <property type="entry name" value="RmlC_Cupin_sf"/>
</dbReference>
<dbReference type="Proteomes" id="UP000318864">
    <property type="component" value="Unassembled WGS sequence"/>
</dbReference>
<dbReference type="Pfam" id="PF07883">
    <property type="entry name" value="Cupin_2"/>
    <property type="match status" value="1"/>
</dbReference>
<dbReference type="SUPFAM" id="SSF51182">
    <property type="entry name" value="RmlC-like cupins"/>
    <property type="match status" value="1"/>
</dbReference>
<dbReference type="InterPro" id="IPR013096">
    <property type="entry name" value="Cupin_2"/>
</dbReference>
<protein>
    <submittedName>
        <fullName evidence="2">Cupin domain-containing protein</fullName>
    </submittedName>
</protein>
<reference evidence="2 3" key="1">
    <citation type="submission" date="2018-10" db="EMBL/GenBank/DDBJ databases">
        <title>Natronolimnobius sp. XQ-INN 246 isolated from Inner Mongolia Autonomous Region of China.</title>
        <authorList>
            <person name="Xue Q."/>
        </authorList>
    </citation>
    <scope>NUCLEOTIDE SEQUENCE [LARGE SCALE GENOMIC DNA]</scope>
    <source>
        <strain evidence="2 3">XQ-INN 246</strain>
    </source>
</reference>
<dbReference type="InterPro" id="IPR014710">
    <property type="entry name" value="RmlC-like_jellyroll"/>
</dbReference>
<dbReference type="AlphaFoldDB" id="A0A4S3TSU5"/>
<evidence type="ECO:0000259" key="1">
    <source>
        <dbReference type="Pfam" id="PF07883"/>
    </source>
</evidence>
<sequence length="134" mass="15005">MEYKVVHTDDVPMTDLSAVDEIPPDLQIRAIDEVLETDDVQIKLWYFEPGEEIQYHAHSEQEELFYVVEGEFSLKLGRSGEEEFVDAGPGTFWIAKPEIGHGHRYVGDDQGVVLALGAPAVEDPGLDPHEIEAE</sequence>
<dbReference type="RefSeq" id="WP_141462772.1">
    <property type="nucleotide sequence ID" value="NZ_RBZW01000003.1"/>
</dbReference>
<name>A0A4S3TSU5_9EURY</name>
<dbReference type="Gene3D" id="2.60.120.10">
    <property type="entry name" value="Jelly Rolls"/>
    <property type="match status" value="1"/>
</dbReference>
<accession>A0A4S3TSU5</accession>
<evidence type="ECO:0000313" key="2">
    <source>
        <dbReference type="EMBL" id="THE66810.1"/>
    </source>
</evidence>
<feature type="domain" description="Cupin type-2" evidence="1">
    <location>
        <begin position="44"/>
        <end position="115"/>
    </location>
</feature>
<keyword evidence="3" id="KW-1185">Reference proteome</keyword>
<dbReference type="OrthoDB" id="82049at2157"/>
<evidence type="ECO:0000313" key="3">
    <source>
        <dbReference type="Proteomes" id="UP000318864"/>
    </source>
</evidence>
<dbReference type="EMBL" id="RBZW01000003">
    <property type="protein sequence ID" value="THE66810.1"/>
    <property type="molecule type" value="Genomic_DNA"/>
</dbReference>
<comment type="caution">
    <text evidence="2">The sequence shown here is derived from an EMBL/GenBank/DDBJ whole genome shotgun (WGS) entry which is preliminary data.</text>
</comment>
<proteinExistence type="predicted"/>
<gene>
    <name evidence="2" type="ORF">D8Y22_01435</name>
</gene>
<organism evidence="2 3">
    <name type="scientific">Salinadaptatus halalkaliphilus</name>
    <dbReference type="NCBI Taxonomy" id="2419781"/>
    <lineage>
        <taxon>Archaea</taxon>
        <taxon>Methanobacteriati</taxon>
        <taxon>Methanobacteriota</taxon>
        <taxon>Stenosarchaea group</taxon>
        <taxon>Halobacteria</taxon>
        <taxon>Halobacteriales</taxon>
        <taxon>Natrialbaceae</taxon>
        <taxon>Salinadaptatus</taxon>
    </lineage>
</organism>